<feature type="region of interest" description="Disordered" evidence="1">
    <location>
        <begin position="153"/>
        <end position="232"/>
    </location>
</feature>
<protein>
    <submittedName>
        <fullName evidence="2">G12898 protein</fullName>
    </submittedName>
</protein>
<proteinExistence type="predicted"/>
<feature type="compositionally biased region" description="Polar residues" evidence="1">
    <location>
        <begin position="194"/>
        <end position="214"/>
    </location>
</feature>
<dbReference type="Proteomes" id="UP001497392">
    <property type="component" value="Unassembled WGS sequence"/>
</dbReference>
<keyword evidence="3" id="KW-1185">Reference proteome</keyword>
<evidence type="ECO:0000256" key="1">
    <source>
        <dbReference type="SAM" id="MobiDB-lite"/>
    </source>
</evidence>
<accession>A0ABP1GBG5</accession>
<name>A0ABP1GBG5_9CHLO</name>
<evidence type="ECO:0000313" key="2">
    <source>
        <dbReference type="EMBL" id="CAL5229549.1"/>
    </source>
</evidence>
<reference evidence="2 3" key="1">
    <citation type="submission" date="2024-06" db="EMBL/GenBank/DDBJ databases">
        <authorList>
            <person name="Kraege A."/>
            <person name="Thomma B."/>
        </authorList>
    </citation>
    <scope>NUCLEOTIDE SEQUENCE [LARGE SCALE GENOMIC DNA]</scope>
</reference>
<comment type="caution">
    <text evidence="2">The sequence shown here is derived from an EMBL/GenBank/DDBJ whole genome shotgun (WGS) entry which is preliminary data.</text>
</comment>
<sequence>MVAIIANHGPVHHSHGLEEEPELGRYMEDGELTESVGSLLQGASTHDMDHLDLSYPGLVADDAWHDIPATYTGLDTTPPTQPASYSDDISITGAEPPAARGNLSAVMAMDSGDKHASSNEMQAGHMSLDAARALAQGNIRPMQLLEILANRSSEHEVNSAQRRASPLRQAWRPEQNSAPKSDADAAGLPDAGTGPSTISQNARNQETEQCSMSAAPNVDTEELPGSNGDAWAEDATAQYTALEQQLREAHLSEEINWDKLTATVMQQMEHQHM</sequence>
<gene>
    <name evidence="2" type="primary">g12898</name>
    <name evidence="2" type="ORF">VP750_LOCUS11455</name>
</gene>
<organism evidence="2 3">
    <name type="scientific">Coccomyxa viridis</name>
    <dbReference type="NCBI Taxonomy" id="1274662"/>
    <lineage>
        <taxon>Eukaryota</taxon>
        <taxon>Viridiplantae</taxon>
        <taxon>Chlorophyta</taxon>
        <taxon>core chlorophytes</taxon>
        <taxon>Trebouxiophyceae</taxon>
        <taxon>Trebouxiophyceae incertae sedis</taxon>
        <taxon>Coccomyxaceae</taxon>
        <taxon>Coccomyxa</taxon>
    </lineage>
</organism>
<evidence type="ECO:0000313" key="3">
    <source>
        <dbReference type="Proteomes" id="UP001497392"/>
    </source>
</evidence>
<dbReference type="EMBL" id="CAXHTA020000021">
    <property type="protein sequence ID" value="CAL5229549.1"/>
    <property type="molecule type" value="Genomic_DNA"/>
</dbReference>